<keyword evidence="1" id="KW-0472">Membrane</keyword>
<comment type="caution">
    <text evidence="2">The sequence shown here is derived from an EMBL/GenBank/DDBJ whole genome shotgun (WGS) entry which is preliminary data.</text>
</comment>
<keyword evidence="1" id="KW-1133">Transmembrane helix</keyword>
<feature type="transmembrane region" description="Helical" evidence="1">
    <location>
        <begin position="261"/>
        <end position="284"/>
    </location>
</feature>
<proteinExistence type="predicted"/>
<feature type="transmembrane region" description="Helical" evidence="1">
    <location>
        <begin position="368"/>
        <end position="387"/>
    </location>
</feature>
<feature type="transmembrane region" description="Helical" evidence="1">
    <location>
        <begin position="124"/>
        <end position="144"/>
    </location>
</feature>
<evidence type="ECO:0000313" key="2">
    <source>
        <dbReference type="EMBL" id="RZM76616.1"/>
    </source>
</evidence>
<feature type="transmembrane region" description="Helical" evidence="1">
    <location>
        <begin position="330"/>
        <end position="348"/>
    </location>
</feature>
<dbReference type="AlphaFoldDB" id="A0A4V2E230"/>
<feature type="transmembrane region" description="Helical" evidence="1">
    <location>
        <begin position="304"/>
        <end position="323"/>
    </location>
</feature>
<name>A0A4V2E230_9CYAN</name>
<keyword evidence="3" id="KW-1185">Reference proteome</keyword>
<feature type="transmembrane region" description="Helical" evidence="1">
    <location>
        <begin position="150"/>
        <end position="170"/>
    </location>
</feature>
<dbReference type="EMBL" id="QVFV01000005">
    <property type="protein sequence ID" value="RZM76616.1"/>
    <property type="molecule type" value="Genomic_DNA"/>
</dbReference>
<keyword evidence="1" id="KW-0812">Transmembrane</keyword>
<dbReference type="Proteomes" id="UP000292459">
    <property type="component" value="Unassembled WGS sequence"/>
</dbReference>
<gene>
    <name evidence="2" type="ORF">DYY88_18310</name>
</gene>
<reference evidence="2 3" key="1">
    <citation type="submission" date="2018-11" db="EMBL/GenBank/DDBJ databases">
        <title>Whole genome sequencing of an environmental sample.</title>
        <authorList>
            <person name="Sarangi A.N."/>
            <person name="Singh D."/>
            <person name="Tripathy S."/>
        </authorList>
    </citation>
    <scope>NUCLEOTIDE SEQUENCE [LARGE SCALE GENOMIC DNA]</scope>
    <source>
        <strain evidence="2 3">Lakshadweep</strain>
    </source>
</reference>
<feature type="transmembrane region" description="Helical" evidence="1">
    <location>
        <begin position="20"/>
        <end position="36"/>
    </location>
</feature>
<protein>
    <submittedName>
        <fullName evidence="2">Uncharacterized protein</fullName>
    </submittedName>
</protein>
<feature type="transmembrane region" description="Helical" evidence="1">
    <location>
        <begin position="399"/>
        <end position="419"/>
    </location>
</feature>
<accession>A0A4V2E230</accession>
<evidence type="ECO:0000313" key="3">
    <source>
        <dbReference type="Proteomes" id="UP000292459"/>
    </source>
</evidence>
<evidence type="ECO:0000256" key="1">
    <source>
        <dbReference type="SAM" id="Phobius"/>
    </source>
</evidence>
<organism evidence="2 3">
    <name type="scientific">Leptolyngbya iicbica LK</name>
    <dbReference type="NCBI Taxonomy" id="2294035"/>
    <lineage>
        <taxon>Bacteria</taxon>
        <taxon>Bacillati</taxon>
        <taxon>Cyanobacteriota</taxon>
        <taxon>Cyanophyceae</taxon>
        <taxon>Leptolyngbyales</taxon>
        <taxon>Leptolyngbyaceae</taxon>
        <taxon>Leptolyngbya group</taxon>
        <taxon>Leptolyngbya</taxon>
        <taxon>Leptolyngbya iicbica</taxon>
    </lineage>
</organism>
<feature type="transmembrane region" description="Helical" evidence="1">
    <location>
        <begin position="177"/>
        <end position="199"/>
    </location>
</feature>
<feature type="transmembrane region" description="Helical" evidence="1">
    <location>
        <begin position="444"/>
        <end position="465"/>
    </location>
</feature>
<sequence>MLRPPEKLQARPAQSMQATWVWVLALFLLGLLLRVTNLDLKTAWMDEVSTVIFSLGNSSFLLPVDQLVDLDALLQPIRAQASATPIDSARFLLQENNHPPLYFMLAHLWMDLFSTDGVTASLPIARLFSAFWGAAAIPVIYWASRHTFQSRWAGIFSAALMAVSPFGIFLAQEARHYGLAITLISLSLGCFAIATRAILAGNAPSWRLCLGWILVNALGFANHYFSALSFTAESMVLAAIALHQWRHEGIAVLRCRGWRRIYTVALMTTVSILVWLPVLINFYGSPQTTFLKEEGASLMKFINPIAQSFAAMVTSFVTPANFFAQNPWQIAFIAGSILFTLAFIVMFVPAMARGTRLLNRRPTGHTGLAIMGGFGLAMLGLFALICYGQGSDITRGLRYMFTYYPALMILAGGIFATYWQGRSPADALSVATPFTQYRLSGRRFVQGVWVAGLLSALMVVNNLAFPKYYAPDRFIPFMQAHSSHPIAIASTEKIFAEPTVIGAKFLSLGWEIERSFHPDDAASGWTTPPVFFAIKQGDGVERPVTESFANLVSQFTEPTDLWVIRPEIDPADPLITAKPSICQLAADQPQGNKGGYLYLHFSCRNSAPALG</sequence>